<dbReference type="EC" id="4.2.2.-" evidence="3"/>
<feature type="region of interest" description="Disordered" evidence="5">
    <location>
        <begin position="24"/>
        <end position="44"/>
    </location>
</feature>
<dbReference type="SUPFAM" id="SSF50685">
    <property type="entry name" value="Barwin-like endoglucanases"/>
    <property type="match status" value="1"/>
</dbReference>
<dbReference type="PROSITE" id="PS51257">
    <property type="entry name" value="PROKAR_LIPOPROTEIN"/>
    <property type="match status" value="1"/>
</dbReference>
<keyword evidence="6" id="KW-0732">Signal</keyword>
<dbReference type="InterPro" id="IPR012997">
    <property type="entry name" value="RplA"/>
</dbReference>
<feature type="domain" description="RlpA-like protein double-psi beta-barrel" evidence="7">
    <location>
        <begin position="47"/>
        <end position="135"/>
    </location>
</feature>
<keyword evidence="3" id="KW-1003">Cell membrane</keyword>
<dbReference type="GO" id="GO:0008932">
    <property type="term" value="F:lytic endotransglycosylase activity"/>
    <property type="evidence" value="ECO:0007669"/>
    <property type="project" value="UniProtKB-UniRule"/>
</dbReference>
<keyword evidence="1 3" id="KW-0456">Lyase</keyword>
<dbReference type="HAMAP" id="MF_02071">
    <property type="entry name" value="RlpA"/>
    <property type="match status" value="1"/>
</dbReference>
<dbReference type="GO" id="GO:0071555">
    <property type="term" value="P:cell wall organization"/>
    <property type="evidence" value="ECO:0007669"/>
    <property type="project" value="UniProtKB-KW"/>
</dbReference>
<evidence type="ECO:0000313" key="9">
    <source>
        <dbReference type="Proteomes" id="UP001152876"/>
    </source>
</evidence>
<protein>
    <recommendedName>
        <fullName evidence="3">Endolytic peptidoglycan transglycosylase RlpA</fullName>
        <ecNumber evidence="3">4.2.2.-</ecNumber>
    </recommendedName>
</protein>
<dbReference type="EMBL" id="AOGK01000007">
    <property type="protein sequence ID" value="MDG5975507.1"/>
    <property type="molecule type" value="Genomic_DNA"/>
</dbReference>
<dbReference type="CDD" id="cd22268">
    <property type="entry name" value="DPBB_RlpA-like"/>
    <property type="match status" value="1"/>
</dbReference>
<evidence type="ECO:0000256" key="1">
    <source>
        <dbReference type="ARBA" id="ARBA00023239"/>
    </source>
</evidence>
<dbReference type="GO" id="GO:0005886">
    <property type="term" value="C:plasma membrane"/>
    <property type="evidence" value="ECO:0007669"/>
    <property type="project" value="UniProtKB-SubCell"/>
</dbReference>
<keyword evidence="3 8" id="KW-0449">Lipoprotein</keyword>
<evidence type="ECO:0000256" key="5">
    <source>
        <dbReference type="SAM" id="MobiDB-lite"/>
    </source>
</evidence>
<dbReference type="InterPro" id="IPR034718">
    <property type="entry name" value="RlpA"/>
</dbReference>
<feature type="signal peptide" evidence="6">
    <location>
        <begin position="1"/>
        <end position="23"/>
    </location>
</feature>
<dbReference type="GO" id="GO:0000270">
    <property type="term" value="P:peptidoglycan metabolic process"/>
    <property type="evidence" value="ECO:0007669"/>
    <property type="project" value="UniProtKB-UniRule"/>
</dbReference>
<dbReference type="Gene3D" id="2.40.40.10">
    <property type="entry name" value="RlpA-like domain"/>
    <property type="match status" value="1"/>
</dbReference>
<dbReference type="OrthoDB" id="9779128at2"/>
<reference evidence="8" key="1">
    <citation type="submission" date="2013-01" db="EMBL/GenBank/DDBJ databases">
        <title>Genome draft of Hydrogenophaga taeniospiralis 2K1.</title>
        <authorList>
            <person name="Gomila M."/>
            <person name="Lalucat J."/>
        </authorList>
    </citation>
    <scope>NUCLEOTIDE SEQUENCE</scope>
    <source>
        <strain evidence="8">CCUG 15921</strain>
    </source>
</reference>
<dbReference type="PANTHER" id="PTHR34183">
    <property type="entry name" value="ENDOLYTIC PEPTIDOGLYCAN TRANSGLYCOSYLASE RLPA"/>
    <property type="match status" value="1"/>
</dbReference>
<sequence>MSSRAALLLALAAALWLGGCSTTREPSPSDLGLPGSWDGPGGGSEIERGMASWYGQQFQGRRTASGEPFDRHALTAAHKTLPFGTWVRVRHLGTGQEVVVRINDRGPFAKGRVIDLSQAAASAIGLIQSGTARVVLLRP</sequence>
<evidence type="ECO:0000259" key="7">
    <source>
        <dbReference type="Pfam" id="PF03330"/>
    </source>
</evidence>
<proteinExistence type="inferred from homology"/>
<name>A0A9X4NQS6_9BURK</name>
<keyword evidence="3" id="KW-0564">Palmitate</keyword>
<comment type="function">
    <text evidence="3">Lytic transglycosylase with a strong preference for naked glycan strands that lack stem peptides.</text>
</comment>
<evidence type="ECO:0000313" key="8">
    <source>
        <dbReference type="EMBL" id="MDG5975507.1"/>
    </source>
</evidence>
<dbReference type="AlphaFoldDB" id="A0A9X4NQS6"/>
<dbReference type="PANTHER" id="PTHR34183:SF1">
    <property type="entry name" value="ENDOLYTIC PEPTIDOGLYCAN TRANSGLYCOSYLASE RLPA"/>
    <property type="match status" value="1"/>
</dbReference>
<gene>
    <name evidence="3" type="primary">rlpA</name>
    <name evidence="8" type="ORF">H010_09616</name>
</gene>
<evidence type="ECO:0000256" key="6">
    <source>
        <dbReference type="SAM" id="SignalP"/>
    </source>
</evidence>
<keyword evidence="9" id="KW-1185">Reference proteome</keyword>
<feature type="chain" id="PRO_5040820419" description="Endolytic peptidoglycan transglycosylase RlpA" evidence="6">
    <location>
        <begin position="24"/>
        <end position="139"/>
    </location>
</feature>
<organism evidence="8 9">
    <name type="scientific">Hydrogenophaga taeniospiralis CCUG 15921</name>
    <dbReference type="NCBI Taxonomy" id="1281780"/>
    <lineage>
        <taxon>Bacteria</taxon>
        <taxon>Pseudomonadati</taxon>
        <taxon>Pseudomonadota</taxon>
        <taxon>Betaproteobacteria</taxon>
        <taxon>Burkholderiales</taxon>
        <taxon>Comamonadaceae</taxon>
        <taxon>Hydrogenophaga</taxon>
    </lineage>
</organism>
<evidence type="ECO:0000256" key="4">
    <source>
        <dbReference type="RuleBase" id="RU003495"/>
    </source>
</evidence>
<keyword evidence="2 3" id="KW-0961">Cell wall biogenesis/degradation</keyword>
<comment type="subcellular location">
    <subcellularLocation>
        <location evidence="3">Cell membrane</location>
        <topology evidence="3">Lipid-anchor</topology>
    </subcellularLocation>
</comment>
<comment type="caution">
    <text evidence="8">The sequence shown here is derived from an EMBL/GenBank/DDBJ whole genome shotgun (WGS) entry which is preliminary data.</text>
</comment>
<dbReference type="RefSeq" id="WP_068171034.1">
    <property type="nucleotide sequence ID" value="NZ_AOGK01000007.1"/>
</dbReference>
<evidence type="ECO:0000256" key="3">
    <source>
        <dbReference type="HAMAP-Rule" id="MF_02071"/>
    </source>
</evidence>
<keyword evidence="3" id="KW-0472">Membrane</keyword>
<dbReference type="Proteomes" id="UP001152876">
    <property type="component" value="Unassembled WGS sequence"/>
</dbReference>
<dbReference type="NCBIfam" id="TIGR00413">
    <property type="entry name" value="rlpA"/>
    <property type="match status" value="1"/>
</dbReference>
<dbReference type="InterPro" id="IPR009009">
    <property type="entry name" value="RlpA-like_DPBB"/>
</dbReference>
<dbReference type="Pfam" id="PF03330">
    <property type="entry name" value="DPBB_1"/>
    <property type="match status" value="1"/>
</dbReference>
<accession>A0A9X4NQS6</accession>
<comment type="similarity">
    <text evidence="3 4">Belongs to the RlpA family.</text>
</comment>
<evidence type="ECO:0000256" key="2">
    <source>
        <dbReference type="ARBA" id="ARBA00023316"/>
    </source>
</evidence>
<dbReference type="InterPro" id="IPR036908">
    <property type="entry name" value="RlpA-like_sf"/>
</dbReference>